<dbReference type="InterPro" id="IPR020084">
    <property type="entry name" value="NUDIX_hydrolase_CS"/>
</dbReference>
<dbReference type="Pfam" id="PF00293">
    <property type="entry name" value="NUDIX"/>
    <property type="match status" value="1"/>
</dbReference>
<keyword evidence="2" id="KW-0378">Hydrolase</keyword>
<dbReference type="Gene3D" id="3.90.79.10">
    <property type="entry name" value="Nucleoside Triphosphate Pyrophosphohydrolase"/>
    <property type="match status" value="1"/>
</dbReference>
<dbReference type="InterPro" id="IPR000086">
    <property type="entry name" value="NUDIX_hydrolase_dom"/>
</dbReference>
<dbReference type="PROSITE" id="PS00893">
    <property type="entry name" value="NUDIX_BOX"/>
    <property type="match status" value="1"/>
</dbReference>
<comment type="caution">
    <text evidence="5">The sequence shown here is derived from an EMBL/GenBank/DDBJ whole genome shotgun (WGS) entry which is preliminary data.</text>
</comment>
<keyword evidence="6" id="KW-1185">Reference proteome</keyword>
<proteinExistence type="predicted"/>
<sequence length="159" mass="16917">MSPPEQQRDPVSGLGTARTTAPASGSALPEIVVSAVALVRDRRVLMVTARGRDVLYMPGGKVDPGESAAEAASREAREEIDLELAPEGLRELFTVRVQAHGEPQGRLVRMAVFEASSPAEPRASAEVSELHWVTTADAARCPPAGRETLLRLEALGLID</sequence>
<feature type="domain" description="Nudix hydrolase" evidence="4">
    <location>
        <begin position="28"/>
        <end position="156"/>
    </location>
</feature>
<evidence type="ECO:0000256" key="1">
    <source>
        <dbReference type="ARBA" id="ARBA00001946"/>
    </source>
</evidence>
<evidence type="ECO:0000313" key="5">
    <source>
        <dbReference type="EMBL" id="PJJ65253.1"/>
    </source>
</evidence>
<protein>
    <submittedName>
        <fullName evidence="5">ADP-ribose pyrophosphatase YjhB (NUDIX family)</fullName>
    </submittedName>
</protein>
<evidence type="ECO:0000259" key="4">
    <source>
        <dbReference type="PROSITE" id="PS51462"/>
    </source>
</evidence>
<evidence type="ECO:0000313" key="6">
    <source>
        <dbReference type="Proteomes" id="UP000230161"/>
    </source>
</evidence>
<feature type="region of interest" description="Disordered" evidence="3">
    <location>
        <begin position="1"/>
        <end position="26"/>
    </location>
</feature>
<dbReference type="PROSITE" id="PS51462">
    <property type="entry name" value="NUDIX"/>
    <property type="match status" value="1"/>
</dbReference>
<dbReference type="InterPro" id="IPR015797">
    <property type="entry name" value="NUDIX_hydrolase-like_dom_sf"/>
</dbReference>
<comment type="cofactor">
    <cofactor evidence="1">
        <name>Mg(2+)</name>
        <dbReference type="ChEBI" id="CHEBI:18420"/>
    </cofactor>
</comment>
<evidence type="ECO:0000256" key="2">
    <source>
        <dbReference type="ARBA" id="ARBA00022801"/>
    </source>
</evidence>
<dbReference type="PANTHER" id="PTHR43046:SF14">
    <property type="entry name" value="MUTT_NUDIX FAMILY PROTEIN"/>
    <property type="match status" value="1"/>
</dbReference>
<dbReference type="PANTHER" id="PTHR43046">
    <property type="entry name" value="GDP-MANNOSE MANNOSYL HYDROLASE"/>
    <property type="match status" value="1"/>
</dbReference>
<dbReference type="Proteomes" id="UP000230161">
    <property type="component" value="Unassembled WGS sequence"/>
</dbReference>
<dbReference type="EMBL" id="PGFB01000001">
    <property type="protein sequence ID" value="PJJ65253.1"/>
    <property type="molecule type" value="Genomic_DNA"/>
</dbReference>
<dbReference type="RefSeq" id="WP_245861219.1">
    <property type="nucleotide sequence ID" value="NZ_PGFB01000001.1"/>
</dbReference>
<dbReference type="GO" id="GO:0016787">
    <property type="term" value="F:hydrolase activity"/>
    <property type="evidence" value="ECO:0007669"/>
    <property type="project" value="UniProtKB-KW"/>
</dbReference>
<dbReference type="AlphaFoldDB" id="A0A2M9C404"/>
<dbReference type="SUPFAM" id="SSF55811">
    <property type="entry name" value="Nudix"/>
    <property type="match status" value="1"/>
</dbReference>
<gene>
    <name evidence="5" type="ORF">CLV54_0282</name>
</gene>
<organism evidence="5 6">
    <name type="scientific">Compostimonas suwonensis</name>
    <dbReference type="NCBI Taxonomy" id="1048394"/>
    <lineage>
        <taxon>Bacteria</taxon>
        <taxon>Bacillati</taxon>
        <taxon>Actinomycetota</taxon>
        <taxon>Actinomycetes</taxon>
        <taxon>Micrococcales</taxon>
        <taxon>Microbacteriaceae</taxon>
        <taxon>Compostimonas</taxon>
    </lineage>
</organism>
<evidence type="ECO:0000256" key="3">
    <source>
        <dbReference type="SAM" id="MobiDB-lite"/>
    </source>
</evidence>
<accession>A0A2M9C404</accession>
<name>A0A2M9C404_9MICO</name>
<reference evidence="5 6" key="1">
    <citation type="submission" date="2017-11" db="EMBL/GenBank/DDBJ databases">
        <title>Genomic Encyclopedia of Archaeal and Bacterial Type Strains, Phase II (KMG-II): From Individual Species to Whole Genera.</title>
        <authorList>
            <person name="Goeker M."/>
        </authorList>
    </citation>
    <scope>NUCLEOTIDE SEQUENCE [LARGE SCALE GENOMIC DNA]</scope>
    <source>
        <strain evidence="5 6">DSM 25625</strain>
    </source>
</reference>
<dbReference type="CDD" id="cd04690">
    <property type="entry name" value="NUDIX_Hydrolase"/>
    <property type="match status" value="1"/>
</dbReference>